<keyword evidence="2" id="KW-0326">Glycosidase</keyword>
<protein>
    <submittedName>
        <fullName evidence="4">Inosine-uridine preferring nucleoside hydrolase</fullName>
    </submittedName>
</protein>
<reference evidence="4 5" key="1">
    <citation type="journal article" date="2014" name="Int. J. Syst. Evol. Microbiol.">
        <title>Complete genome sequence of Corynebacterium casei LMG S-19264T (=DSM 44701T), isolated from a smear-ripened cheese.</title>
        <authorList>
            <consortium name="US DOE Joint Genome Institute (JGI-PGF)"/>
            <person name="Walter F."/>
            <person name="Albersmeier A."/>
            <person name="Kalinowski J."/>
            <person name="Ruckert C."/>
        </authorList>
    </citation>
    <scope>NUCLEOTIDE SEQUENCE [LARGE SCALE GENOMIC DNA]</scope>
    <source>
        <strain evidence="4 5">CCM 8669</strain>
    </source>
</reference>
<dbReference type="InterPro" id="IPR001910">
    <property type="entry name" value="Inosine/uridine_hydrolase_dom"/>
</dbReference>
<dbReference type="InterPro" id="IPR023186">
    <property type="entry name" value="IUNH"/>
</dbReference>
<dbReference type="GO" id="GO:0005829">
    <property type="term" value="C:cytosol"/>
    <property type="evidence" value="ECO:0007669"/>
    <property type="project" value="TreeGrafter"/>
</dbReference>
<keyword evidence="5" id="KW-1185">Reference proteome</keyword>
<dbReference type="AlphaFoldDB" id="A0A917IRH8"/>
<dbReference type="PANTHER" id="PTHR12304:SF4">
    <property type="entry name" value="URIDINE NUCLEOSIDASE"/>
    <property type="match status" value="1"/>
</dbReference>
<evidence type="ECO:0000313" key="5">
    <source>
        <dbReference type="Proteomes" id="UP000600171"/>
    </source>
</evidence>
<accession>A0A917IRH8</accession>
<dbReference type="Pfam" id="PF01156">
    <property type="entry name" value="IU_nuc_hydro"/>
    <property type="match status" value="1"/>
</dbReference>
<dbReference type="InterPro" id="IPR036452">
    <property type="entry name" value="Ribo_hydro-like"/>
</dbReference>
<dbReference type="Proteomes" id="UP000600171">
    <property type="component" value="Unassembled WGS sequence"/>
</dbReference>
<gene>
    <name evidence="4" type="ORF">GCM10007359_12300</name>
</gene>
<evidence type="ECO:0000256" key="2">
    <source>
        <dbReference type="ARBA" id="ARBA00023295"/>
    </source>
</evidence>
<comment type="caution">
    <text evidence="4">The sequence shown here is derived from an EMBL/GenBank/DDBJ whole genome shotgun (WGS) entry which is preliminary data.</text>
</comment>
<dbReference type="EMBL" id="BMDC01000002">
    <property type="protein sequence ID" value="GGH62277.1"/>
    <property type="molecule type" value="Genomic_DNA"/>
</dbReference>
<keyword evidence="1 4" id="KW-0378">Hydrolase</keyword>
<proteinExistence type="predicted"/>
<dbReference type="SUPFAM" id="SSF53590">
    <property type="entry name" value="Nucleoside hydrolase"/>
    <property type="match status" value="1"/>
</dbReference>
<feature type="domain" description="Inosine/uridine-preferring nucleoside hydrolase" evidence="3">
    <location>
        <begin position="8"/>
        <end position="332"/>
    </location>
</feature>
<name>A0A917IRH8_9MICC</name>
<dbReference type="GO" id="GO:0006152">
    <property type="term" value="P:purine nucleoside catabolic process"/>
    <property type="evidence" value="ECO:0007669"/>
    <property type="project" value="TreeGrafter"/>
</dbReference>
<dbReference type="GO" id="GO:0008477">
    <property type="term" value="F:purine nucleosidase activity"/>
    <property type="evidence" value="ECO:0007669"/>
    <property type="project" value="TreeGrafter"/>
</dbReference>
<sequence>MTQAECTLLIDCDPGIDDMMALAYAFAHPQVQVAALVASGGNVSTEQVGRNLRGVLELIQESVPVPAAAEVPWALGAENPLKQTLTTTEETHGDFGTGYAVLPGQSVPTEKNHDDGARLWVETARRYEGQLSGVVLGPCTNLARALELDPELPTRLASLHIMGGALNHRGNTMPTTEWNIHSDPEAAHQVFEAFDRPDAACYPVLCPLDATESNILTPELRQRLTAGKEDSPVLAALDDALQFYMEFHEGDGLGFIAHVHDPFVTAYAVNRLLQEQGDEGALVLGKEVETVIDVELDGKLTRGQTIADWLGRWGRTPNASALMTAEAATFFDHYIETVRSCYAHSH</sequence>
<evidence type="ECO:0000256" key="1">
    <source>
        <dbReference type="ARBA" id="ARBA00022801"/>
    </source>
</evidence>
<dbReference type="PANTHER" id="PTHR12304">
    <property type="entry name" value="INOSINE-URIDINE PREFERRING NUCLEOSIDE HYDROLASE"/>
    <property type="match status" value="1"/>
</dbReference>
<evidence type="ECO:0000313" key="4">
    <source>
        <dbReference type="EMBL" id="GGH62277.1"/>
    </source>
</evidence>
<organism evidence="4 5">
    <name type="scientific">Rothia aerolata</name>
    <dbReference type="NCBI Taxonomy" id="1812262"/>
    <lineage>
        <taxon>Bacteria</taxon>
        <taxon>Bacillati</taxon>
        <taxon>Actinomycetota</taxon>
        <taxon>Actinomycetes</taxon>
        <taxon>Micrococcales</taxon>
        <taxon>Micrococcaceae</taxon>
        <taxon>Rothia</taxon>
    </lineage>
</organism>
<evidence type="ECO:0000259" key="3">
    <source>
        <dbReference type="Pfam" id="PF01156"/>
    </source>
</evidence>
<dbReference type="Gene3D" id="3.90.245.10">
    <property type="entry name" value="Ribonucleoside hydrolase-like"/>
    <property type="match status" value="1"/>
</dbReference>